<feature type="repeat" description="WD" evidence="3">
    <location>
        <begin position="886"/>
        <end position="927"/>
    </location>
</feature>
<feature type="repeat" description="WD" evidence="3">
    <location>
        <begin position="1053"/>
        <end position="1086"/>
    </location>
</feature>
<dbReference type="InterPro" id="IPR036322">
    <property type="entry name" value="WD40_repeat_dom_sf"/>
</dbReference>
<evidence type="ECO:0000256" key="2">
    <source>
        <dbReference type="ARBA" id="ARBA00022737"/>
    </source>
</evidence>
<dbReference type="Gene3D" id="3.40.50.300">
    <property type="entry name" value="P-loop containing nucleotide triphosphate hydrolases"/>
    <property type="match status" value="1"/>
</dbReference>
<reference evidence="5 6" key="1">
    <citation type="journal article" date="2020" name="Fungal Divers.">
        <title>Resolving the Mortierellaceae phylogeny through synthesis of multi-gene phylogenetics and phylogenomics.</title>
        <authorList>
            <person name="Vandepol N."/>
            <person name="Liber J."/>
            <person name="Desiro A."/>
            <person name="Na H."/>
            <person name="Kennedy M."/>
            <person name="Barry K."/>
            <person name="Grigoriev I.V."/>
            <person name="Miller A.N."/>
            <person name="O'Donnell K."/>
            <person name="Stajich J.E."/>
            <person name="Bonito G."/>
        </authorList>
    </citation>
    <scope>NUCLEOTIDE SEQUENCE [LARGE SCALE GENOMIC DNA]</scope>
    <source>
        <strain evidence="5 6">AD045</strain>
    </source>
</reference>
<evidence type="ECO:0000256" key="1">
    <source>
        <dbReference type="ARBA" id="ARBA00022574"/>
    </source>
</evidence>
<evidence type="ECO:0000259" key="4">
    <source>
        <dbReference type="Pfam" id="PF23948"/>
    </source>
</evidence>
<dbReference type="SMART" id="SM00320">
    <property type="entry name" value="WD40"/>
    <property type="match status" value="13"/>
</dbReference>
<dbReference type="InterPro" id="IPR020472">
    <property type="entry name" value="WD40_PAC1"/>
</dbReference>
<dbReference type="InterPro" id="IPR015943">
    <property type="entry name" value="WD40/YVTN_repeat-like_dom_sf"/>
</dbReference>
<dbReference type="PANTHER" id="PTHR19848">
    <property type="entry name" value="WD40 REPEAT PROTEIN"/>
    <property type="match status" value="1"/>
</dbReference>
<dbReference type="Proteomes" id="UP001194696">
    <property type="component" value="Unassembled WGS sequence"/>
</dbReference>
<protein>
    <recommendedName>
        <fullName evidence="4">Arm-like repeat domain-containing protein</fullName>
    </recommendedName>
</protein>
<dbReference type="InterPro" id="IPR001646">
    <property type="entry name" value="5peptide_repeat"/>
</dbReference>
<dbReference type="PRINTS" id="PR00320">
    <property type="entry name" value="GPROTEINBRPT"/>
</dbReference>
<feature type="repeat" description="WD" evidence="3">
    <location>
        <begin position="1222"/>
        <end position="1254"/>
    </location>
</feature>
<dbReference type="InterPro" id="IPR027417">
    <property type="entry name" value="P-loop_NTPase"/>
</dbReference>
<dbReference type="Pfam" id="PF00400">
    <property type="entry name" value="WD40"/>
    <property type="match status" value="9"/>
</dbReference>
<feature type="repeat" description="WD" evidence="3">
    <location>
        <begin position="928"/>
        <end position="969"/>
    </location>
</feature>
<feature type="repeat" description="WD" evidence="3">
    <location>
        <begin position="1096"/>
        <end position="1128"/>
    </location>
</feature>
<feature type="domain" description="Arm-like repeat" evidence="4">
    <location>
        <begin position="15"/>
        <end position="183"/>
    </location>
</feature>
<evidence type="ECO:0000256" key="3">
    <source>
        <dbReference type="PROSITE-ProRule" id="PRU00221"/>
    </source>
</evidence>
<proteinExistence type="predicted"/>
<sequence>MVEGKIQDPSPIVDYEPLFVVLDQLTNNPDSYLRYQATYALQCLMHIPHDTEHREFVLQHTGNIATGLLGTVSVCGLDVSGFTDGLKGALESSLESSCEVVCGTRPIPETEDNVLAIVRKGIVSGGRELWYPALREAQEYVLNGRLADFNRLVAEAPCRHDVEFQWGVCQILGEIAVDPQWNAVTRQGAIGFLAELYMGDNIRTPDEDIDSCILNTLRQVAGLPDVTISSYAEMVLKVMEEDVSMASKLYTAMSYLVLPAFTHSQLRTQRLEERENTLYIPPQGKVAFNSSDKDSFPLMEKVLEFLASQRQVLLLLGDSGAGKSTFNLELESTLWNAYIPDGPIPLYSNLPTIDNPARDLVEKQLRYHNFSDDQIRELKRHCQFVVICDGYDESRLTRNLYTTNQFNKPGQWKAKVVISCRNQHLGPDYRIRFQPAVDRYGHGATTDRLQEIIITSFSKAQIELYVDRYVERTLLDAADDGSDPPPWGVDDYMNKLVEIPNLIDLVSNPFLLTLALRALPTVVECEHALSDIRLTRIGLYDKFTTQWLQKNKQRLEDSSLSEEARVAFDKLLDADFVRQGLNYQKDLAWAIYQYQKGRPVVEYLHNNEQQSWKARFFAPTIQVTMFRESSPLTRSGHQYRFLHRSLLEYLYSSVISDPLDPDHQPPEDDHSTEGVARVSLVDHPLNQMSIVGEPSILQFLAERVETSVLFKTWLLDAIQESKNDAEVSQAAANAITILVRAGARFNGANLEGIKIPGADLRGGEFDSANLEGADLSNTNLGKAWLRQANLSKCQMSGVQFGELSCLKLDDLVLRCVFSTDGDILAVSTGDDKIHIYETVTWTSIAVHHGGRGCIAISPTTGDLAKACSNGTVEVCDISSGEPQLALAGHNGTISCIMYSPNGTLIATASNDTAIRIWSTLHGNTLHVLVGHTQTVYGVAFLRNGLQLASCSADTTIRTWDTDTGEELLRFDCGVDMYAVAYSPNGLQLAAGGAGAYVPIWNAHSGKLLHKMKGHIGDVLGLDFSPDSLQIASCGQDGTIRLFDTLKGTVLNTLSGHLYDVTCAVFHSPNGDYIASGSRDNTVRLWKTGEPWSDAFSDGQVKGIACLDISPNGEQIAVGKADGTVHFWETWAGKPRIVSTGHKSQVLKVKFSPSGEHAVSASIDRTARLWCNQTGESLQVFEGHENAVTDVAFSPCGQKIVSTSEDSSALVWEIETGEILLCLLGHGGEVIGATFSLDGAQIASLCSNKTVWVWDGFTGEILFILKHFDDIEQVFYTPDGQELIAVSIASSTLIRWNPQSGASLEEPYEPIDPDVVCCSLSPSGGLIATGGEDGRLQLWDRSSGNWIEVLRSNIGLTYSIGWRQGFECIYLSTVGLGTLRVWKFEERKDGCVLQLMWGIGLKELSLVNANLEGIVGLDPVDFALMKQHGAIGTPHE</sequence>
<gene>
    <name evidence="5" type="ORF">BGZ96_011322</name>
</gene>
<dbReference type="EMBL" id="JAAAIM010000079">
    <property type="protein sequence ID" value="KAG0295612.1"/>
    <property type="molecule type" value="Genomic_DNA"/>
</dbReference>
<evidence type="ECO:0000313" key="5">
    <source>
        <dbReference type="EMBL" id="KAG0295612.1"/>
    </source>
</evidence>
<feature type="repeat" description="WD" evidence="3">
    <location>
        <begin position="1314"/>
        <end position="1348"/>
    </location>
</feature>
<comment type="caution">
    <text evidence="5">The sequence shown here is derived from an EMBL/GenBank/DDBJ whole genome shotgun (WGS) entry which is preliminary data.</text>
</comment>
<keyword evidence="2" id="KW-0677">Repeat</keyword>
<dbReference type="PROSITE" id="PS50082">
    <property type="entry name" value="WD_REPEATS_2"/>
    <property type="match status" value="9"/>
</dbReference>
<dbReference type="Gene3D" id="2.130.10.10">
    <property type="entry name" value="YVTN repeat-like/Quinoprotein amine dehydrogenase"/>
    <property type="match status" value="4"/>
</dbReference>
<feature type="repeat" description="WD" evidence="3">
    <location>
        <begin position="1138"/>
        <end position="1179"/>
    </location>
</feature>
<keyword evidence="1 3" id="KW-0853">WD repeat</keyword>
<dbReference type="InterPro" id="IPR001680">
    <property type="entry name" value="WD40_rpt"/>
</dbReference>
<dbReference type="PROSITE" id="PS50294">
    <property type="entry name" value="WD_REPEATS_REGION"/>
    <property type="match status" value="7"/>
</dbReference>
<feature type="repeat" description="WD" evidence="3">
    <location>
        <begin position="1180"/>
        <end position="1221"/>
    </location>
</feature>
<organism evidence="5 6">
    <name type="scientific">Linnemannia gamsii</name>
    <dbReference type="NCBI Taxonomy" id="64522"/>
    <lineage>
        <taxon>Eukaryota</taxon>
        <taxon>Fungi</taxon>
        <taxon>Fungi incertae sedis</taxon>
        <taxon>Mucoromycota</taxon>
        <taxon>Mortierellomycotina</taxon>
        <taxon>Mortierellomycetes</taxon>
        <taxon>Mortierellales</taxon>
        <taxon>Mortierellaceae</taxon>
        <taxon>Linnemannia</taxon>
    </lineage>
</organism>
<dbReference type="SUPFAM" id="SSF141571">
    <property type="entry name" value="Pentapeptide repeat-like"/>
    <property type="match status" value="1"/>
</dbReference>
<keyword evidence="6" id="KW-1185">Reference proteome</keyword>
<dbReference type="SUPFAM" id="SSF50978">
    <property type="entry name" value="WD40 repeat-like"/>
    <property type="match status" value="2"/>
</dbReference>
<dbReference type="Gene3D" id="2.160.20.80">
    <property type="entry name" value="E3 ubiquitin-protein ligase SopA"/>
    <property type="match status" value="1"/>
</dbReference>
<dbReference type="InterPro" id="IPR056251">
    <property type="entry name" value="Arm_rpt_dom"/>
</dbReference>
<dbReference type="Pfam" id="PF23948">
    <property type="entry name" value="ARM_5"/>
    <property type="match status" value="1"/>
</dbReference>
<dbReference type="PROSITE" id="PS00678">
    <property type="entry name" value="WD_REPEATS_1"/>
    <property type="match status" value="2"/>
</dbReference>
<feature type="repeat" description="WD" evidence="3">
    <location>
        <begin position="1011"/>
        <end position="1052"/>
    </location>
</feature>
<dbReference type="PANTHER" id="PTHR19848:SF8">
    <property type="entry name" value="F-BOX AND WD REPEAT DOMAIN CONTAINING 7"/>
    <property type="match status" value="1"/>
</dbReference>
<dbReference type="InterPro" id="IPR019775">
    <property type="entry name" value="WD40_repeat_CS"/>
</dbReference>
<dbReference type="Pfam" id="PF00805">
    <property type="entry name" value="Pentapeptide"/>
    <property type="match status" value="1"/>
</dbReference>
<accession>A0ABQ7KCA6</accession>
<evidence type="ECO:0000313" key="6">
    <source>
        <dbReference type="Proteomes" id="UP001194696"/>
    </source>
</evidence>
<name>A0ABQ7KCA6_9FUNG</name>
<dbReference type="CDD" id="cd00200">
    <property type="entry name" value="WD40"/>
    <property type="match status" value="2"/>
</dbReference>